<evidence type="ECO:0000313" key="1">
    <source>
        <dbReference type="EMBL" id="OMO59982.1"/>
    </source>
</evidence>
<protein>
    <submittedName>
        <fullName evidence="1">Uncharacterized protein</fullName>
    </submittedName>
</protein>
<dbReference type="Gramene" id="OMO59982">
    <property type="protein sequence ID" value="OMO59982"/>
    <property type="gene ID" value="CCACVL1_24484"/>
</dbReference>
<dbReference type="Proteomes" id="UP000188268">
    <property type="component" value="Unassembled WGS sequence"/>
</dbReference>
<keyword evidence="2" id="KW-1185">Reference proteome</keyword>
<accession>A0A1R3GPJ4</accession>
<evidence type="ECO:0000313" key="2">
    <source>
        <dbReference type="Proteomes" id="UP000188268"/>
    </source>
</evidence>
<reference evidence="1 2" key="1">
    <citation type="submission" date="2013-09" db="EMBL/GenBank/DDBJ databases">
        <title>Corchorus capsularis genome sequencing.</title>
        <authorList>
            <person name="Alam M."/>
            <person name="Haque M.S."/>
            <person name="Islam M.S."/>
            <person name="Emdad E.M."/>
            <person name="Islam M.M."/>
            <person name="Ahmed B."/>
            <person name="Halim A."/>
            <person name="Hossen Q.M.M."/>
            <person name="Hossain M.Z."/>
            <person name="Ahmed R."/>
            <person name="Khan M.M."/>
            <person name="Islam R."/>
            <person name="Rashid M.M."/>
            <person name="Khan S.A."/>
            <person name="Rahman M.S."/>
            <person name="Alam M."/>
        </authorList>
    </citation>
    <scope>NUCLEOTIDE SEQUENCE [LARGE SCALE GENOMIC DNA]</scope>
    <source>
        <strain evidence="2">cv. CVL-1</strain>
        <tissue evidence="1">Whole seedling</tissue>
    </source>
</reference>
<organism evidence="1 2">
    <name type="scientific">Corchorus capsularis</name>
    <name type="common">Jute</name>
    <dbReference type="NCBI Taxonomy" id="210143"/>
    <lineage>
        <taxon>Eukaryota</taxon>
        <taxon>Viridiplantae</taxon>
        <taxon>Streptophyta</taxon>
        <taxon>Embryophyta</taxon>
        <taxon>Tracheophyta</taxon>
        <taxon>Spermatophyta</taxon>
        <taxon>Magnoliopsida</taxon>
        <taxon>eudicotyledons</taxon>
        <taxon>Gunneridae</taxon>
        <taxon>Pentapetalae</taxon>
        <taxon>rosids</taxon>
        <taxon>malvids</taxon>
        <taxon>Malvales</taxon>
        <taxon>Malvaceae</taxon>
        <taxon>Grewioideae</taxon>
        <taxon>Apeibeae</taxon>
        <taxon>Corchorus</taxon>
    </lineage>
</organism>
<comment type="caution">
    <text evidence="1">The sequence shown here is derived from an EMBL/GenBank/DDBJ whole genome shotgun (WGS) entry which is preliminary data.</text>
</comment>
<proteinExistence type="predicted"/>
<dbReference type="AlphaFoldDB" id="A0A1R3GPJ4"/>
<dbReference type="EMBL" id="AWWV01013804">
    <property type="protein sequence ID" value="OMO59982.1"/>
    <property type="molecule type" value="Genomic_DNA"/>
</dbReference>
<sequence length="37" mass="4227">MTPLVVDEVVVNKVLKVGVRSLMWRFARGLDEEHVGF</sequence>
<name>A0A1R3GPJ4_COCAP</name>
<gene>
    <name evidence="1" type="ORF">CCACVL1_24484</name>
</gene>